<proteinExistence type="predicted"/>
<dbReference type="InterPro" id="IPR010181">
    <property type="entry name" value="CGCAxxGCC_motif"/>
</dbReference>
<dbReference type="AlphaFoldDB" id="A0A2P5P746"/>
<sequence length="134" mass="14459">MNMVESKMNCAQSVLTAFCEELELDKATALKLSRGFGGGMGRTGKTCGAVTGAFMVIGLSESKTAREGVEAVYAWIQEFTRRFNGRYGSTECTELIGCDLSNAEGLSRARGEGVFTKICPDIVKSAVEILEQIR</sequence>
<protein>
    <recommendedName>
        <fullName evidence="3">C_GCAxxG_C_C family protein</fullName>
    </recommendedName>
</protein>
<evidence type="ECO:0000313" key="2">
    <source>
        <dbReference type="Proteomes" id="UP000235653"/>
    </source>
</evidence>
<comment type="caution">
    <text evidence="1">The sequence shown here is derived from an EMBL/GenBank/DDBJ whole genome shotgun (WGS) entry which is preliminary data.</text>
</comment>
<dbReference type="OrthoDB" id="9791535at2"/>
<organism evidence="1 2">
    <name type="scientific">Dehalogenimonas etheniformans</name>
    <dbReference type="NCBI Taxonomy" id="1536648"/>
    <lineage>
        <taxon>Bacteria</taxon>
        <taxon>Bacillati</taxon>
        <taxon>Chloroflexota</taxon>
        <taxon>Dehalococcoidia</taxon>
        <taxon>Dehalococcoidales</taxon>
        <taxon>Dehalococcoidaceae</taxon>
        <taxon>Dehalogenimonas</taxon>
    </lineage>
</organism>
<evidence type="ECO:0008006" key="3">
    <source>
        <dbReference type="Google" id="ProtNLM"/>
    </source>
</evidence>
<dbReference type="EMBL" id="JQAN02000010">
    <property type="protein sequence ID" value="PPD58105.1"/>
    <property type="molecule type" value="Genomic_DNA"/>
</dbReference>
<evidence type="ECO:0000313" key="1">
    <source>
        <dbReference type="EMBL" id="PPD58105.1"/>
    </source>
</evidence>
<gene>
    <name evidence="1" type="ORF">JP09_006755</name>
</gene>
<accession>A0A2P5P746</accession>
<dbReference type="NCBIfam" id="TIGR01909">
    <property type="entry name" value="C_GCAxxG_C_C"/>
    <property type="match status" value="1"/>
</dbReference>
<name>A0A2P5P746_9CHLR</name>
<reference evidence="1 2" key="1">
    <citation type="journal article" date="2017" name="ISME J.">
        <title>Grape pomace compost harbors organohalide-respiring Dehalogenimonas species with novel reductive dehalogenase genes.</title>
        <authorList>
            <person name="Yang Y."/>
            <person name="Higgins S.A."/>
            <person name="Yan J."/>
            <person name="Simsir B."/>
            <person name="Chourey K."/>
            <person name="Iyer R."/>
            <person name="Hettich R.L."/>
            <person name="Baldwin B."/>
            <person name="Ogles D.M."/>
            <person name="Loffler F.E."/>
        </authorList>
    </citation>
    <scope>NUCLEOTIDE SEQUENCE [LARGE SCALE GENOMIC DNA]</scope>
    <source>
        <strain evidence="1 2">GP</strain>
    </source>
</reference>
<dbReference type="Pfam" id="PF09719">
    <property type="entry name" value="C_GCAxxG_C_C"/>
    <property type="match status" value="1"/>
</dbReference>
<dbReference type="Proteomes" id="UP000235653">
    <property type="component" value="Unassembled WGS sequence"/>
</dbReference>
<keyword evidence="2" id="KW-1185">Reference proteome</keyword>